<feature type="compositionally biased region" description="Acidic residues" evidence="1">
    <location>
        <begin position="54"/>
        <end position="64"/>
    </location>
</feature>
<evidence type="ECO:0000313" key="2">
    <source>
        <dbReference type="EMBL" id="KIY63859.1"/>
    </source>
</evidence>
<name>A0A0D7B123_9AGAR</name>
<organism evidence="2 3">
    <name type="scientific">Cylindrobasidium torrendii FP15055 ss-10</name>
    <dbReference type="NCBI Taxonomy" id="1314674"/>
    <lineage>
        <taxon>Eukaryota</taxon>
        <taxon>Fungi</taxon>
        <taxon>Dikarya</taxon>
        <taxon>Basidiomycota</taxon>
        <taxon>Agaricomycotina</taxon>
        <taxon>Agaricomycetes</taxon>
        <taxon>Agaricomycetidae</taxon>
        <taxon>Agaricales</taxon>
        <taxon>Marasmiineae</taxon>
        <taxon>Physalacriaceae</taxon>
        <taxon>Cylindrobasidium</taxon>
    </lineage>
</organism>
<feature type="compositionally biased region" description="Polar residues" evidence="1">
    <location>
        <begin position="87"/>
        <end position="97"/>
    </location>
</feature>
<dbReference type="InterPro" id="IPR006994">
    <property type="entry name" value="TCF25/Rqc1"/>
</dbReference>
<feature type="region of interest" description="Disordered" evidence="1">
    <location>
        <begin position="707"/>
        <end position="756"/>
    </location>
</feature>
<dbReference type="GO" id="GO:1990116">
    <property type="term" value="P:ribosome-associated ubiquitin-dependent protein catabolic process"/>
    <property type="evidence" value="ECO:0007669"/>
    <property type="project" value="TreeGrafter"/>
</dbReference>
<reference evidence="2 3" key="1">
    <citation type="journal article" date="2015" name="Fungal Genet. Biol.">
        <title>Evolution of novel wood decay mechanisms in Agaricales revealed by the genome sequences of Fistulina hepatica and Cylindrobasidium torrendii.</title>
        <authorList>
            <person name="Floudas D."/>
            <person name="Held B.W."/>
            <person name="Riley R."/>
            <person name="Nagy L.G."/>
            <person name="Koehler G."/>
            <person name="Ransdell A.S."/>
            <person name="Younus H."/>
            <person name="Chow J."/>
            <person name="Chiniquy J."/>
            <person name="Lipzen A."/>
            <person name="Tritt A."/>
            <person name="Sun H."/>
            <person name="Haridas S."/>
            <person name="LaButti K."/>
            <person name="Ohm R.A."/>
            <person name="Kues U."/>
            <person name="Blanchette R.A."/>
            <person name="Grigoriev I.V."/>
            <person name="Minto R.E."/>
            <person name="Hibbett D.S."/>
        </authorList>
    </citation>
    <scope>NUCLEOTIDE SEQUENCE [LARGE SCALE GENOMIC DNA]</scope>
    <source>
        <strain evidence="2 3">FP15055 ss-10</strain>
    </source>
</reference>
<gene>
    <name evidence="2" type="ORF">CYLTODRAFT_381634</name>
</gene>
<feature type="region of interest" description="Disordered" evidence="1">
    <location>
        <begin position="17"/>
        <end position="124"/>
    </location>
</feature>
<sequence length="796" mass="89203">MAPRLNKRQQRELEELEALGNAVPATFDRQPDEEESEEDIKPAKPSAFAALFDPGDDGEEDEEDSKPSSSKKKSKKKKKKTGTPSEATSPTKPSTPVQKHAPPPAVKNEKKAAKKARQKARQTGNDELDAALAELSVKYSNTPAQAAAASQSISDSIASLLAVNLSQLDGEAEMRRYFGSKVIQASMTETPGHASSSRRKPTSVRSNLAHPKPTWAPAGMREGLTVRPLTQDETNDKCARRSVELLRGERWWTLEYSKRYKGMTKIFIGTVQAGDPQGLFDMARSMPWHADTLLQMAQVFRHREEYATAVDFMERAMFAYERSFIGAFSFTTGHNRLDFDFVENRPFYLALNRQTADLQRRGCLRTAFEFAKLMYSLDPWGDPHGALFHLEYLAIKANMGPWLLDAYKVFSDWRTKDPTGKRLNPSVLPGWMYSRALALKNSSKSKEQDASADALVEAVTAFPSVVPLLADKLDVVLPQDLRAHNDFRLEVDGSYMTGPVSSMHLISHLYVQRALPVWKDHTDWFRDTITKRFAVLPKTLSSPTREAFFKLYDQEHLRFSLYRHVIVLEYPSLFKFIPKAIFARKSLDCDPLPPPGYQSAYDDAFFEGVSVDLDGPMTRRQRQQQERRLEMIIPDGAARAQFQAMYAQPAVAQMFPGGILQMIQALQDMPPELMEDLEAVMMAGMGGVDGAHGGMPGQMPGEAILEWGDGEESDGEDLDGGRHHVHPVPEEVQVDVEADEPLSEEEEEEEPDEETRNALAAVSALFLCIRFLTLEQPFRAISNWVVRGIWGSGQPD</sequence>
<dbReference type="PANTHER" id="PTHR22684:SF0">
    <property type="entry name" value="RIBOSOME QUALITY CONTROL COMPLEX SUBUNIT TCF25"/>
    <property type="match status" value="1"/>
</dbReference>
<dbReference type="Pfam" id="PF04910">
    <property type="entry name" value="Tcf25"/>
    <property type="match status" value="1"/>
</dbReference>
<accession>A0A0D7B123</accession>
<evidence type="ECO:0000313" key="3">
    <source>
        <dbReference type="Proteomes" id="UP000054007"/>
    </source>
</evidence>
<dbReference type="GO" id="GO:0072344">
    <property type="term" value="P:rescue of stalled ribosome"/>
    <property type="evidence" value="ECO:0007669"/>
    <property type="project" value="TreeGrafter"/>
</dbReference>
<feature type="compositionally biased region" description="Acidic residues" evidence="1">
    <location>
        <begin position="732"/>
        <end position="753"/>
    </location>
</feature>
<dbReference type="Proteomes" id="UP000054007">
    <property type="component" value="Unassembled WGS sequence"/>
</dbReference>
<feature type="compositionally biased region" description="Basic residues" evidence="1">
    <location>
        <begin position="69"/>
        <end position="81"/>
    </location>
</feature>
<keyword evidence="3" id="KW-1185">Reference proteome</keyword>
<feature type="region of interest" description="Disordered" evidence="1">
    <location>
        <begin position="188"/>
        <end position="233"/>
    </location>
</feature>
<dbReference type="STRING" id="1314674.A0A0D7B123"/>
<dbReference type="PANTHER" id="PTHR22684">
    <property type="entry name" value="NULP1-RELATED"/>
    <property type="match status" value="1"/>
</dbReference>
<dbReference type="GO" id="GO:1990112">
    <property type="term" value="C:RQC complex"/>
    <property type="evidence" value="ECO:0007669"/>
    <property type="project" value="TreeGrafter"/>
</dbReference>
<dbReference type="EMBL" id="KN880668">
    <property type="protein sequence ID" value="KIY63859.1"/>
    <property type="molecule type" value="Genomic_DNA"/>
</dbReference>
<proteinExistence type="predicted"/>
<feature type="compositionally biased region" description="Acidic residues" evidence="1">
    <location>
        <begin position="708"/>
        <end position="718"/>
    </location>
</feature>
<protein>
    <submittedName>
        <fullName evidence="2">DUF654-domain-containing protein</fullName>
    </submittedName>
</protein>
<dbReference type="OrthoDB" id="205993at2759"/>
<dbReference type="AlphaFoldDB" id="A0A0D7B123"/>
<feature type="non-terminal residue" evidence="2">
    <location>
        <position position="796"/>
    </location>
</feature>
<evidence type="ECO:0000256" key="1">
    <source>
        <dbReference type="SAM" id="MobiDB-lite"/>
    </source>
</evidence>